<dbReference type="PANTHER" id="PTHR43102">
    <property type="entry name" value="SLR1143 PROTEIN"/>
    <property type="match status" value="1"/>
</dbReference>
<dbReference type="Proteomes" id="UP000271010">
    <property type="component" value="Unassembled WGS sequence"/>
</dbReference>
<feature type="domain" description="Histidine kinase" evidence="5">
    <location>
        <begin position="188"/>
        <end position="404"/>
    </location>
</feature>
<dbReference type="InterPro" id="IPR036890">
    <property type="entry name" value="HATPase_C_sf"/>
</dbReference>
<dbReference type="SMART" id="SM00387">
    <property type="entry name" value="HATPase_c"/>
    <property type="match status" value="1"/>
</dbReference>
<dbReference type="Pfam" id="PF00512">
    <property type="entry name" value="HisKA"/>
    <property type="match status" value="1"/>
</dbReference>
<dbReference type="AlphaFoldDB" id="A0A3M9MNM6"/>
<keyword evidence="6" id="KW-0808">Transferase</keyword>
<dbReference type="InterPro" id="IPR036097">
    <property type="entry name" value="HisK_dim/P_sf"/>
</dbReference>
<dbReference type="EC" id="2.7.13.3" evidence="2"/>
<keyword evidence="6" id="KW-0418">Kinase</keyword>
<dbReference type="PANTHER" id="PTHR43102:SF2">
    <property type="entry name" value="GAF DOMAIN-CONTAINING PROTEIN"/>
    <property type="match status" value="1"/>
</dbReference>
<keyword evidence="3" id="KW-0597">Phosphoprotein</keyword>
<organism evidence="6 7">
    <name type="scientific">Rufibacter immobilis</name>
    <dbReference type="NCBI Taxonomy" id="1348778"/>
    <lineage>
        <taxon>Bacteria</taxon>
        <taxon>Pseudomonadati</taxon>
        <taxon>Bacteroidota</taxon>
        <taxon>Cytophagia</taxon>
        <taxon>Cytophagales</taxon>
        <taxon>Hymenobacteraceae</taxon>
        <taxon>Rufibacter</taxon>
    </lineage>
</organism>
<evidence type="ECO:0000256" key="1">
    <source>
        <dbReference type="ARBA" id="ARBA00000085"/>
    </source>
</evidence>
<dbReference type="SMART" id="SM00065">
    <property type="entry name" value="GAF"/>
    <property type="match status" value="1"/>
</dbReference>
<dbReference type="InterPro" id="IPR003018">
    <property type="entry name" value="GAF"/>
</dbReference>
<dbReference type="Pfam" id="PF01590">
    <property type="entry name" value="GAF"/>
    <property type="match status" value="1"/>
</dbReference>
<dbReference type="Pfam" id="PF02518">
    <property type="entry name" value="HATPase_c"/>
    <property type="match status" value="1"/>
</dbReference>
<gene>
    <name evidence="6" type="ORF">EFA69_13280</name>
</gene>
<dbReference type="SUPFAM" id="SSF55874">
    <property type="entry name" value="ATPase domain of HSP90 chaperone/DNA topoisomerase II/histidine kinase"/>
    <property type="match status" value="1"/>
</dbReference>
<dbReference type="InterPro" id="IPR005467">
    <property type="entry name" value="His_kinase_dom"/>
</dbReference>
<dbReference type="SUPFAM" id="SSF47384">
    <property type="entry name" value="Homodimeric domain of signal transducing histidine kinase"/>
    <property type="match status" value="1"/>
</dbReference>
<keyword evidence="4" id="KW-0175">Coiled coil</keyword>
<proteinExistence type="predicted"/>
<protein>
    <recommendedName>
        <fullName evidence="2">histidine kinase</fullName>
        <ecNumber evidence="2">2.7.13.3</ecNumber>
    </recommendedName>
</protein>
<keyword evidence="7" id="KW-1185">Reference proteome</keyword>
<dbReference type="PRINTS" id="PR00344">
    <property type="entry name" value="BCTRLSENSOR"/>
</dbReference>
<dbReference type="Gene3D" id="3.30.450.40">
    <property type="match status" value="1"/>
</dbReference>
<comment type="catalytic activity">
    <reaction evidence="1">
        <text>ATP + protein L-histidine = ADP + protein N-phospho-L-histidine.</text>
        <dbReference type="EC" id="2.7.13.3"/>
    </reaction>
</comment>
<dbReference type="PROSITE" id="PS50109">
    <property type="entry name" value="HIS_KIN"/>
    <property type="match status" value="1"/>
</dbReference>
<dbReference type="GO" id="GO:0000155">
    <property type="term" value="F:phosphorelay sensor kinase activity"/>
    <property type="evidence" value="ECO:0007669"/>
    <property type="project" value="InterPro"/>
</dbReference>
<dbReference type="InterPro" id="IPR003594">
    <property type="entry name" value="HATPase_dom"/>
</dbReference>
<dbReference type="InterPro" id="IPR029016">
    <property type="entry name" value="GAF-like_dom_sf"/>
</dbReference>
<evidence type="ECO:0000259" key="5">
    <source>
        <dbReference type="PROSITE" id="PS50109"/>
    </source>
</evidence>
<evidence type="ECO:0000256" key="4">
    <source>
        <dbReference type="SAM" id="Coils"/>
    </source>
</evidence>
<evidence type="ECO:0000313" key="7">
    <source>
        <dbReference type="Proteomes" id="UP000271010"/>
    </source>
</evidence>
<evidence type="ECO:0000256" key="3">
    <source>
        <dbReference type="ARBA" id="ARBA00022553"/>
    </source>
</evidence>
<evidence type="ECO:0000313" key="6">
    <source>
        <dbReference type="EMBL" id="RNI27142.1"/>
    </source>
</evidence>
<dbReference type="Gene3D" id="1.10.287.130">
    <property type="match status" value="1"/>
</dbReference>
<reference evidence="6 7" key="1">
    <citation type="submission" date="2018-11" db="EMBL/GenBank/DDBJ databases">
        <title>Rufibacter latericius sp. nov., isolated from water in Baiyang Lake.</title>
        <authorList>
            <person name="Yang Y."/>
        </authorList>
    </citation>
    <scope>NUCLEOTIDE SEQUENCE [LARGE SCALE GENOMIC DNA]</scope>
    <source>
        <strain evidence="6 7">MCC P1</strain>
    </source>
</reference>
<dbReference type="OrthoDB" id="9811889at2"/>
<dbReference type="InterPro" id="IPR003661">
    <property type="entry name" value="HisK_dim/P_dom"/>
</dbReference>
<name>A0A3M9MNM6_9BACT</name>
<dbReference type="Gene3D" id="3.30.565.10">
    <property type="entry name" value="Histidine kinase-like ATPase, C-terminal domain"/>
    <property type="match status" value="1"/>
</dbReference>
<sequence length="405" mass="45026">MTKPAIPANEAQRMQALDRYQILDSLPEKDFDDLTKVAAAICQTPISLITLIDTDRQWFKSVLGLEASETPRDLAFCAHAINNPEAPFIVPDATKDARFSENPLVTGDPNVVFYAGVTLNTPDGHALGTLCVIDHKPHELSADQLEALKALANQAMGQMELRRKNIELEALNQEIKVLNQNLTEFSYRVTHDLKTPLRGIKSLSEWLLEEYTPKLDDQGINYLNLIQKRSSQLQHLIDGILLFSKSTNLRLREPDQVDLKELLGEILDHCKMPPSIKVEQPADTIVVPSHRIGLYQILQNLITNSVKYMDKPAGLISIDYRLQPKGFSLTVMDNGPGIAEDLREKAFHLFETLGSKIEAQDDSLGIGLATVKSLTEKMGGTVRLTDRPDGETGACFVLSFPFASQ</sequence>
<evidence type="ECO:0000256" key="2">
    <source>
        <dbReference type="ARBA" id="ARBA00012438"/>
    </source>
</evidence>
<feature type="coiled-coil region" evidence="4">
    <location>
        <begin position="161"/>
        <end position="188"/>
    </location>
</feature>
<dbReference type="SUPFAM" id="SSF55781">
    <property type="entry name" value="GAF domain-like"/>
    <property type="match status" value="1"/>
</dbReference>
<dbReference type="EMBL" id="RJJE01000017">
    <property type="protein sequence ID" value="RNI27142.1"/>
    <property type="molecule type" value="Genomic_DNA"/>
</dbReference>
<dbReference type="InterPro" id="IPR004358">
    <property type="entry name" value="Sig_transdc_His_kin-like_C"/>
</dbReference>
<accession>A0A3M9MNM6</accession>
<dbReference type="CDD" id="cd00082">
    <property type="entry name" value="HisKA"/>
    <property type="match status" value="1"/>
</dbReference>
<comment type="caution">
    <text evidence="6">The sequence shown here is derived from an EMBL/GenBank/DDBJ whole genome shotgun (WGS) entry which is preliminary data.</text>
</comment>
<dbReference type="SMART" id="SM00388">
    <property type="entry name" value="HisKA"/>
    <property type="match status" value="1"/>
</dbReference>